<dbReference type="Proteomes" id="UP000076501">
    <property type="component" value="Unassembled WGS sequence"/>
</dbReference>
<gene>
    <name evidence="1" type="ORF">B4082_5203</name>
</gene>
<evidence type="ECO:0000313" key="1">
    <source>
        <dbReference type="EMBL" id="KZD27666.1"/>
    </source>
</evidence>
<organism evidence="1 2">
    <name type="scientific">Bacillus cereus</name>
    <dbReference type="NCBI Taxonomy" id="1396"/>
    <lineage>
        <taxon>Bacteria</taxon>
        <taxon>Bacillati</taxon>
        <taxon>Bacillota</taxon>
        <taxon>Bacilli</taxon>
        <taxon>Bacillales</taxon>
        <taxon>Bacillaceae</taxon>
        <taxon>Bacillus</taxon>
        <taxon>Bacillus cereus group</taxon>
    </lineage>
</organism>
<accession>A0A164BZN0</accession>
<proteinExistence type="predicted"/>
<comment type="caution">
    <text evidence="1">The sequence shown here is derived from an EMBL/GenBank/DDBJ whole genome shotgun (WGS) entry which is preliminary data.</text>
</comment>
<evidence type="ECO:0000313" key="2">
    <source>
        <dbReference type="Proteomes" id="UP000076501"/>
    </source>
</evidence>
<dbReference type="PATRIC" id="fig|1396.539.peg.5826"/>
<sequence>MFQKNQKIQSVKKMQIEVKMFKNFFRKVIYNYKYIDKIEKREGGGMICY</sequence>
<dbReference type="AlphaFoldDB" id="A0A164BZN0"/>
<name>A0A164BZN0_BACCE</name>
<dbReference type="EMBL" id="LJKA01000073">
    <property type="protein sequence ID" value="KZD27666.1"/>
    <property type="molecule type" value="Genomic_DNA"/>
</dbReference>
<protein>
    <submittedName>
        <fullName evidence="1">Uncharacterized protein</fullName>
    </submittedName>
</protein>
<reference evidence="1 2" key="1">
    <citation type="submission" date="2015-09" db="EMBL/GenBank/DDBJ databases">
        <title>Bacillus cereus food isolates.</title>
        <authorList>
            <person name="Boekhorst J."/>
        </authorList>
    </citation>
    <scope>NUCLEOTIDE SEQUENCE [LARGE SCALE GENOMIC DNA]</scope>
    <source>
        <strain evidence="1 2">B4082</strain>
    </source>
</reference>